<comment type="caution">
    <text evidence="1">The sequence shown here is derived from an EMBL/GenBank/DDBJ whole genome shotgun (WGS) entry which is preliminary data.</text>
</comment>
<proteinExistence type="predicted"/>
<gene>
    <name evidence="1" type="ORF">SLEP1_g44409</name>
</gene>
<name>A0AAV5LG37_9ROSI</name>
<protein>
    <submittedName>
        <fullName evidence="1">Uncharacterized protein</fullName>
    </submittedName>
</protein>
<organism evidence="1 2">
    <name type="scientific">Rubroshorea leprosula</name>
    <dbReference type="NCBI Taxonomy" id="152421"/>
    <lineage>
        <taxon>Eukaryota</taxon>
        <taxon>Viridiplantae</taxon>
        <taxon>Streptophyta</taxon>
        <taxon>Embryophyta</taxon>
        <taxon>Tracheophyta</taxon>
        <taxon>Spermatophyta</taxon>
        <taxon>Magnoliopsida</taxon>
        <taxon>eudicotyledons</taxon>
        <taxon>Gunneridae</taxon>
        <taxon>Pentapetalae</taxon>
        <taxon>rosids</taxon>
        <taxon>malvids</taxon>
        <taxon>Malvales</taxon>
        <taxon>Dipterocarpaceae</taxon>
        <taxon>Rubroshorea</taxon>
    </lineage>
</organism>
<dbReference type="EMBL" id="BPVZ01000115">
    <property type="protein sequence ID" value="GKV36260.1"/>
    <property type="molecule type" value="Genomic_DNA"/>
</dbReference>
<evidence type="ECO:0000313" key="2">
    <source>
        <dbReference type="Proteomes" id="UP001054252"/>
    </source>
</evidence>
<accession>A0AAV5LG37</accession>
<keyword evidence="2" id="KW-1185">Reference proteome</keyword>
<dbReference type="Proteomes" id="UP001054252">
    <property type="component" value="Unassembled WGS sequence"/>
</dbReference>
<evidence type="ECO:0000313" key="1">
    <source>
        <dbReference type="EMBL" id="GKV36260.1"/>
    </source>
</evidence>
<dbReference type="AlphaFoldDB" id="A0AAV5LG37"/>
<sequence length="88" mass="9955">MHDYVVNSSHNSVIPVDNHDKKFKLRINNTRPMKNKPSLCCCPSLTKLVEKNRGCRRCWLFHEQIWVGVLPSAGEQIFGASSPCSDAN</sequence>
<reference evidence="1 2" key="1">
    <citation type="journal article" date="2021" name="Commun. Biol.">
        <title>The genome of Shorea leprosula (Dipterocarpaceae) highlights the ecological relevance of drought in aseasonal tropical rainforests.</title>
        <authorList>
            <person name="Ng K.K.S."/>
            <person name="Kobayashi M.J."/>
            <person name="Fawcett J.A."/>
            <person name="Hatakeyama M."/>
            <person name="Paape T."/>
            <person name="Ng C.H."/>
            <person name="Ang C.C."/>
            <person name="Tnah L.H."/>
            <person name="Lee C.T."/>
            <person name="Nishiyama T."/>
            <person name="Sese J."/>
            <person name="O'Brien M.J."/>
            <person name="Copetti D."/>
            <person name="Mohd Noor M.I."/>
            <person name="Ong R.C."/>
            <person name="Putra M."/>
            <person name="Sireger I.Z."/>
            <person name="Indrioko S."/>
            <person name="Kosugi Y."/>
            <person name="Izuno A."/>
            <person name="Isagi Y."/>
            <person name="Lee S.L."/>
            <person name="Shimizu K.K."/>
        </authorList>
    </citation>
    <scope>NUCLEOTIDE SEQUENCE [LARGE SCALE GENOMIC DNA]</scope>
    <source>
        <strain evidence="1">214</strain>
    </source>
</reference>